<feature type="compositionally biased region" description="Low complexity" evidence="5">
    <location>
        <begin position="370"/>
        <end position="379"/>
    </location>
</feature>
<feature type="compositionally biased region" description="Low complexity" evidence="5">
    <location>
        <begin position="152"/>
        <end position="168"/>
    </location>
</feature>
<feature type="transmembrane region" description="Helical" evidence="6">
    <location>
        <begin position="499"/>
        <end position="528"/>
    </location>
</feature>
<evidence type="ECO:0000256" key="2">
    <source>
        <dbReference type="ARBA" id="ARBA00022692"/>
    </source>
</evidence>
<evidence type="ECO:0000259" key="7">
    <source>
        <dbReference type="Pfam" id="PF04893"/>
    </source>
</evidence>
<gene>
    <name evidence="8" type="ORF">F1737_10920</name>
</gene>
<feature type="transmembrane region" description="Helical" evidence="6">
    <location>
        <begin position="456"/>
        <end position="479"/>
    </location>
</feature>
<keyword evidence="2 6" id="KW-0812">Transmembrane</keyword>
<dbReference type="InterPro" id="IPR006977">
    <property type="entry name" value="Yip1_dom"/>
</dbReference>
<feature type="transmembrane region" description="Helical" evidence="6">
    <location>
        <begin position="540"/>
        <end position="565"/>
    </location>
</feature>
<comment type="subcellular location">
    <subcellularLocation>
        <location evidence="1">Membrane</location>
        <topology evidence="1">Multi-pass membrane protein</topology>
    </subcellularLocation>
</comment>
<evidence type="ECO:0000313" key="9">
    <source>
        <dbReference type="Proteomes" id="UP001301797"/>
    </source>
</evidence>
<evidence type="ECO:0000256" key="4">
    <source>
        <dbReference type="ARBA" id="ARBA00023136"/>
    </source>
</evidence>
<keyword evidence="9" id="KW-1185">Reference proteome</keyword>
<evidence type="ECO:0000256" key="3">
    <source>
        <dbReference type="ARBA" id="ARBA00022989"/>
    </source>
</evidence>
<name>A0AA97FDW4_9EURY</name>
<feature type="compositionally biased region" description="Basic residues" evidence="5">
    <location>
        <begin position="395"/>
        <end position="422"/>
    </location>
</feature>
<evidence type="ECO:0000256" key="6">
    <source>
        <dbReference type="SAM" id="Phobius"/>
    </source>
</evidence>
<evidence type="ECO:0000313" key="8">
    <source>
        <dbReference type="EMBL" id="WOF17154.1"/>
    </source>
</evidence>
<evidence type="ECO:0000256" key="1">
    <source>
        <dbReference type="ARBA" id="ARBA00004141"/>
    </source>
</evidence>
<accession>A0AA97FDW4</accession>
<evidence type="ECO:0000256" key="5">
    <source>
        <dbReference type="SAM" id="MobiDB-lite"/>
    </source>
</evidence>
<feature type="transmembrane region" description="Helical" evidence="6">
    <location>
        <begin position="585"/>
        <end position="605"/>
    </location>
</feature>
<protein>
    <submittedName>
        <fullName evidence="8">DUF1282 domain-containing protein</fullName>
    </submittedName>
</protein>
<feature type="compositionally biased region" description="Polar residues" evidence="5">
    <location>
        <begin position="169"/>
        <end position="183"/>
    </location>
</feature>
<dbReference type="GO" id="GO:0016020">
    <property type="term" value="C:membrane"/>
    <property type="evidence" value="ECO:0007669"/>
    <property type="project" value="UniProtKB-SubCell"/>
</dbReference>
<proteinExistence type="predicted"/>
<dbReference type="AlphaFoldDB" id="A0AA97FDW4"/>
<dbReference type="Pfam" id="PF04893">
    <property type="entry name" value="Yip1"/>
    <property type="match status" value="1"/>
</dbReference>
<feature type="domain" description="Yip1" evidence="7">
    <location>
        <begin position="437"/>
        <end position="602"/>
    </location>
</feature>
<keyword evidence="4 6" id="KW-0472">Membrane</keyword>
<organism evidence="8 9">
    <name type="scientific">Methanochimaera problematica</name>
    <dbReference type="NCBI Taxonomy" id="2609417"/>
    <lineage>
        <taxon>Archaea</taxon>
        <taxon>Methanobacteriati</taxon>
        <taxon>Methanobacteriota</taxon>
        <taxon>Stenosarchaea group</taxon>
        <taxon>Methanomicrobia</taxon>
        <taxon>Methanomicrobiales</taxon>
        <taxon>Methanomicrobiaceae</taxon>
        <taxon>Methanochimaera</taxon>
    </lineage>
</organism>
<dbReference type="EMBL" id="CP043875">
    <property type="protein sequence ID" value="WOF17154.1"/>
    <property type="molecule type" value="Genomic_DNA"/>
</dbReference>
<keyword evidence="3 6" id="KW-1133">Transmembrane helix</keyword>
<sequence length="617" mass="66739">MKKRFDFPVLNPLIRQQTLCIYKYKIILYYSQVVNTQNFKLAGDEGIISEVPNIEVKTLEFRLFLTNKRLILVENNKVATAPVEVPLEVIRSVSAGKNFADDPTIRLSMAAPDGTQKRMVLTFSQDFSGLRDKERDHLKKKIEGVVSEYQISARPAPKPSSAAFAESSGVNSSKSARMPSKSNDGGIISAENVIVKSQEYSISLTNAKLILKDPNRPNKPSDIPMGAVRSAESESNEQGEPAIVLMVEAGNGSMRRMVLSFSQWYDKNRWGEREMWVRAIQDIIATGSVGELYTPPASAAPDYSAPVQSGYECDGFSAPPPSSPPGVCGKCGAGLDPASRFCKNCGFPVASAGSPPGDLGYSSAPSGGYSGGIIDSDSPGGFGEFEERDEFPGSRGRKAKKASGKTAPRRRKPKKERPAKVRPARADNSVFGRIMAFLAAPDKAYQMTKGQDMMDAAPVFLISAGIFSFGSMLFLHLYASSLDPGTYPVITSLKDIGVMAGLAFEILLLMLVFVFVSGFLLHVGVMVAGYRSEWEDCVRIAGYSSVPFILGGIIPFIGVFLAPLWAFFLQFTGVRETYDLQTGEAAIAIGIPVILFILMFALFVITGDGGFAIFGGV</sequence>
<feature type="region of interest" description="Disordered" evidence="5">
    <location>
        <begin position="151"/>
        <end position="183"/>
    </location>
</feature>
<dbReference type="Proteomes" id="UP001301797">
    <property type="component" value="Chromosome"/>
</dbReference>
<reference evidence="8 9" key="1">
    <citation type="submission" date="2019-09" db="EMBL/GenBank/DDBJ databases">
        <title>The complete genome of Methanoplanus sp. FWC-SCC4.</title>
        <authorList>
            <person name="Chen S.-C."/>
            <person name="Zhou Y.-Z."/>
            <person name="Lai M.-C."/>
        </authorList>
    </citation>
    <scope>NUCLEOTIDE SEQUENCE [LARGE SCALE GENOMIC DNA]</scope>
    <source>
        <strain evidence="8 9">FWC-SCC4</strain>
    </source>
</reference>
<feature type="region of interest" description="Disordered" evidence="5">
    <location>
        <begin position="370"/>
        <end position="422"/>
    </location>
</feature>
<dbReference type="KEGG" id="mefw:F1737_10920"/>